<dbReference type="Gramene" id="LPERR01G08250.1">
    <property type="protein sequence ID" value="LPERR01G08250.1"/>
    <property type="gene ID" value="LPERR01G08250"/>
</dbReference>
<dbReference type="Gene3D" id="3.40.50.720">
    <property type="entry name" value="NAD(P)-binding Rossmann-like Domain"/>
    <property type="match status" value="1"/>
</dbReference>
<dbReference type="Gene3D" id="3.90.25.10">
    <property type="entry name" value="UDP-galactose 4-epimerase, domain 1"/>
    <property type="match status" value="1"/>
</dbReference>
<dbReference type="Pfam" id="PF05368">
    <property type="entry name" value="NmrA"/>
    <property type="match status" value="2"/>
</dbReference>
<dbReference type="PANTHER" id="PTHR43349">
    <property type="entry name" value="PINORESINOL REDUCTASE-RELATED"/>
    <property type="match status" value="1"/>
</dbReference>
<evidence type="ECO:0000259" key="1">
    <source>
        <dbReference type="Pfam" id="PF05368"/>
    </source>
</evidence>
<dbReference type="InterPro" id="IPR008030">
    <property type="entry name" value="NmrA-like"/>
</dbReference>
<feature type="domain" description="NmrA-like" evidence="1">
    <location>
        <begin position="111"/>
        <end position="237"/>
    </location>
</feature>
<dbReference type="EnsemblPlants" id="LPERR01G08250.1">
    <property type="protein sequence ID" value="LPERR01G08250.1"/>
    <property type="gene ID" value="LPERR01G08250"/>
</dbReference>
<name>A0A0D9UYT8_9ORYZ</name>
<dbReference type="PANTHER" id="PTHR43349:SF30">
    <property type="entry name" value="NMRA-LIKE DOMAIN-CONTAINING PROTEIN"/>
    <property type="match status" value="1"/>
</dbReference>
<dbReference type="AlphaFoldDB" id="A0A0D9UYT8"/>
<feature type="domain" description="NmrA-like" evidence="1">
    <location>
        <begin position="2"/>
        <end position="93"/>
    </location>
</feature>
<evidence type="ECO:0000313" key="3">
    <source>
        <dbReference type="Proteomes" id="UP000032180"/>
    </source>
</evidence>
<dbReference type="InterPro" id="IPR050608">
    <property type="entry name" value="NmrA-type/Isoflavone_red_sf"/>
</dbReference>
<dbReference type="InterPro" id="IPR036291">
    <property type="entry name" value="NAD(P)-bd_dom_sf"/>
</dbReference>
<reference evidence="3" key="2">
    <citation type="submission" date="2013-12" db="EMBL/GenBank/DDBJ databases">
        <authorList>
            <person name="Yu Y."/>
            <person name="Lee S."/>
            <person name="de Baynast K."/>
            <person name="Wissotski M."/>
            <person name="Liu L."/>
            <person name="Talag J."/>
            <person name="Goicoechea J."/>
            <person name="Angelova A."/>
            <person name="Jetty R."/>
            <person name="Kudrna D."/>
            <person name="Golser W."/>
            <person name="Rivera L."/>
            <person name="Zhang J."/>
            <person name="Wing R."/>
        </authorList>
    </citation>
    <scope>NUCLEOTIDE SEQUENCE</scope>
</reference>
<organism evidence="2 3">
    <name type="scientific">Leersia perrieri</name>
    <dbReference type="NCBI Taxonomy" id="77586"/>
    <lineage>
        <taxon>Eukaryota</taxon>
        <taxon>Viridiplantae</taxon>
        <taxon>Streptophyta</taxon>
        <taxon>Embryophyta</taxon>
        <taxon>Tracheophyta</taxon>
        <taxon>Spermatophyta</taxon>
        <taxon>Magnoliopsida</taxon>
        <taxon>Liliopsida</taxon>
        <taxon>Poales</taxon>
        <taxon>Poaceae</taxon>
        <taxon>BOP clade</taxon>
        <taxon>Oryzoideae</taxon>
        <taxon>Oryzeae</taxon>
        <taxon>Oryzinae</taxon>
        <taxon>Leersia</taxon>
    </lineage>
</organism>
<dbReference type="STRING" id="77586.A0A0D9UYT8"/>
<dbReference type="HOGENOM" id="CLU_060833_0_0_1"/>
<accession>A0A0D9UYT8</accession>
<dbReference type="eggNOG" id="ENOG502QPMY">
    <property type="taxonomic scope" value="Eukaryota"/>
</dbReference>
<protein>
    <recommendedName>
        <fullName evidence="1">NmrA-like domain-containing protein</fullName>
    </recommendedName>
</protein>
<evidence type="ECO:0000313" key="2">
    <source>
        <dbReference type="EnsemblPlants" id="LPERR01G08250.1"/>
    </source>
</evidence>
<keyword evidence="3" id="KW-1185">Reference proteome</keyword>
<proteinExistence type="predicted"/>
<reference evidence="2 3" key="1">
    <citation type="submission" date="2012-08" db="EMBL/GenBank/DDBJ databases">
        <title>Oryza genome evolution.</title>
        <authorList>
            <person name="Wing R.A."/>
        </authorList>
    </citation>
    <scope>NUCLEOTIDE SEQUENCE</scope>
</reference>
<reference evidence="2" key="3">
    <citation type="submission" date="2015-04" db="UniProtKB">
        <authorList>
            <consortium name="EnsemblPlants"/>
        </authorList>
    </citation>
    <scope>IDENTIFICATION</scope>
</reference>
<sequence>MASRILVIGGTGMVGQQLVAASINAGHPTAVLVRPPACDDPVKAKLVDTLCNNGASLVYGDINDRESLVSAIKDADVVISAVGHTSPELEILKQMYGPPVTRVTVYGDGKHQAMFVNEKDMCTLAIKAIDDPRTLHKILYVRPAVNLCSLDQLVSLWEKKIGNDLEKCYVAEEELTGKIQASPFPLNFQLAMVHWTFLAETLEFEQITVSNDASDDDGVEATVLYPDMKYVTVEEYLDNLK</sequence>
<dbReference type="SUPFAM" id="SSF51735">
    <property type="entry name" value="NAD(P)-binding Rossmann-fold domains"/>
    <property type="match status" value="1"/>
</dbReference>
<dbReference type="Proteomes" id="UP000032180">
    <property type="component" value="Chromosome 1"/>
</dbReference>